<organism evidence="3 4">
    <name type="scientific">Nakamurella aerolata</name>
    <dbReference type="NCBI Taxonomy" id="1656892"/>
    <lineage>
        <taxon>Bacteria</taxon>
        <taxon>Bacillati</taxon>
        <taxon>Actinomycetota</taxon>
        <taxon>Actinomycetes</taxon>
        <taxon>Nakamurellales</taxon>
        <taxon>Nakamurellaceae</taxon>
        <taxon>Nakamurella</taxon>
    </lineage>
</organism>
<feature type="domain" description="DUF58" evidence="2">
    <location>
        <begin position="81"/>
        <end position="295"/>
    </location>
</feature>
<dbReference type="EMBL" id="JABEND010000001">
    <property type="protein sequence ID" value="NNG34317.1"/>
    <property type="molecule type" value="Genomic_DNA"/>
</dbReference>
<protein>
    <submittedName>
        <fullName evidence="3">DUF58 domain-containing protein</fullName>
    </submittedName>
</protein>
<dbReference type="Proteomes" id="UP000562984">
    <property type="component" value="Unassembled WGS sequence"/>
</dbReference>
<evidence type="ECO:0000313" key="3">
    <source>
        <dbReference type="EMBL" id="NNG34317.1"/>
    </source>
</evidence>
<sequence>MASGATGRAGRATTRTGAAAAAEPGEGAGTDNPAGVPSTADPARLDAALTTLELTVRRRLDGLLQGNHLGLVPGPGSEPGEARLYYPGDDVRRMDWSVTARTTEPHIRQSIADRELETWLVADLTASLDFGTTGCEKRDLVVAAAAAVGHLTQGGGNRIGAVISSGDGLHRIPARGGRPHLQYLLRQLVGTPRSEPGATGGLVDGLEQLRRPPRRRGLVVVISDFLGPIDWERSLRALRVRHDLLAIEVLDPRDVELPDVGTVTLVDPESGRSKEVQTTARLRNDFAGAAAEHRRQVAAALRRCGSAQLTLRTDRDWVNDVLRFVLSRKRGWTGAGSGAAGTHTEPNTGRAAGTTASTAGTGGPRLAPIRAVGTR</sequence>
<dbReference type="PANTHER" id="PTHR33608">
    <property type="entry name" value="BLL2464 PROTEIN"/>
    <property type="match status" value="1"/>
</dbReference>
<comment type="caution">
    <text evidence="3">The sequence shown here is derived from an EMBL/GenBank/DDBJ whole genome shotgun (WGS) entry which is preliminary data.</text>
</comment>
<proteinExistence type="predicted"/>
<evidence type="ECO:0000259" key="2">
    <source>
        <dbReference type="Pfam" id="PF01882"/>
    </source>
</evidence>
<accession>A0A849A2L3</accession>
<dbReference type="InterPro" id="IPR002881">
    <property type="entry name" value="DUF58"/>
</dbReference>
<dbReference type="RefSeq" id="WP_171197973.1">
    <property type="nucleotide sequence ID" value="NZ_JABEND010000001.1"/>
</dbReference>
<dbReference type="PANTHER" id="PTHR33608:SF6">
    <property type="entry name" value="BLL2464 PROTEIN"/>
    <property type="match status" value="1"/>
</dbReference>
<keyword evidence="4" id="KW-1185">Reference proteome</keyword>
<feature type="compositionally biased region" description="Low complexity" evidence="1">
    <location>
        <begin position="340"/>
        <end position="359"/>
    </location>
</feature>
<dbReference type="AlphaFoldDB" id="A0A849A2L3"/>
<reference evidence="3 4" key="1">
    <citation type="submission" date="2020-05" db="EMBL/GenBank/DDBJ databases">
        <title>Nakamurella sp. DB0629 isolated from air conditioner.</title>
        <authorList>
            <person name="Kim D.H."/>
            <person name="Kim D.-U."/>
        </authorList>
    </citation>
    <scope>NUCLEOTIDE SEQUENCE [LARGE SCALE GENOMIC DNA]</scope>
    <source>
        <strain evidence="3 4">DB0629</strain>
    </source>
</reference>
<dbReference type="Pfam" id="PF01882">
    <property type="entry name" value="DUF58"/>
    <property type="match status" value="1"/>
</dbReference>
<name>A0A849A2L3_9ACTN</name>
<evidence type="ECO:0000256" key="1">
    <source>
        <dbReference type="SAM" id="MobiDB-lite"/>
    </source>
</evidence>
<feature type="region of interest" description="Disordered" evidence="1">
    <location>
        <begin position="332"/>
        <end position="375"/>
    </location>
</feature>
<feature type="region of interest" description="Disordered" evidence="1">
    <location>
        <begin position="1"/>
        <end position="41"/>
    </location>
</feature>
<evidence type="ECO:0000313" key="4">
    <source>
        <dbReference type="Proteomes" id="UP000562984"/>
    </source>
</evidence>
<gene>
    <name evidence="3" type="ORF">HKD39_00985</name>
</gene>
<feature type="compositionally biased region" description="Low complexity" evidence="1">
    <location>
        <begin position="1"/>
        <end position="25"/>
    </location>
</feature>